<proteinExistence type="predicted"/>
<sequence length="169" mass="18741">MTTNPFARYAAFPEMPSLIANYVAARSAEESAVDGPSPWGIGALPAELLEPMPVRLDSVCRWLNRTYAWQPHQVIPPCWSEHQHLPCEIAALAFARIDAYEDAGSSVVRHEQYDRFLTRMNNALGKAGDECRNGRHDDQPVTIQLAAWPWATSPDNEPQGSGPEEEKAA</sequence>
<feature type="region of interest" description="Disordered" evidence="1">
    <location>
        <begin position="148"/>
        <end position="169"/>
    </location>
</feature>
<accession>A0ABP6C3W6</accession>
<evidence type="ECO:0000256" key="1">
    <source>
        <dbReference type="SAM" id="MobiDB-lite"/>
    </source>
</evidence>
<evidence type="ECO:0000313" key="3">
    <source>
        <dbReference type="Proteomes" id="UP001501447"/>
    </source>
</evidence>
<gene>
    <name evidence="2" type="ORF">GCM10009863_06570</name>
</gene>
<dbReference type="EMBL" id="BAAARJ010000002">
    <property type="protein sequence ID" value="GAA2595975.1"/>
    <property type="molecule type" value="Genomic_DNA"/>
</dbReference>
<protein>
    <submittedName>
        <fullName evidence="2">Uncharacterized protein</fullName>
    </submittedName>
</protein>
<name>A0ABP6C3W6_9ACTN</name>
<keyword evidence="3" id="KW-1185">Reference proteome</keyword>
<dbReference type="RefSeq" id="WP_344561914.1">
    <property type="nucleotide sequence ID" value="NZ_BAAARJ010000002.1"/>
</dbReference>
<comment type="caution">
    <text evidence="2">The sequence shown here is derived from an EMBL/GenBank/DDBJ whole genome shotgun (WGS) entry which is preliminary data.</text>
</comment>
<organism evidence="2 3">
    <name type="scientific">Streptomyces axinellae</name>
    <dbReference type="NCBI Taxonomy" id="552788"/>
    <lineage>
        <taxon>Bacteria</taxon>
        <taxon>Bacillati</taxon>
        <taxon>Actinomycetota</taxon>
        <taxon>Actinomycetes</taxon>
        <taxon>Kitasatosporales</taxon>
        <taxon>Streptomycetaceae</taxon>
        <taxon>Streptomyces</taxon>
    </lineage>
</organism>
<evidence type="ECO:0000313" key="2">
    <source>
        <dbReference type="EMBL" id="GAA2595975.1"/>
    </source>
</evidence>
<reference evidence="3" key="1">
    <citation type="journal article" date="2019" name="Int. J. Syst. Evol. Microbiol.">
        <title>The Global Catalogue of Microorganisms (GCM) 10K type strain sequencing project: providing services to taxonomists for standard genome sequencing and annotation.</title>
        <authorList>
            <consortium name="The Broad Institute Genomics Platform"/>
            <consortium name="The Broad Institute Genome Sequencing Center for Infectious Disease"/>
            <person name="Wu L."/>
            <person name="Ma J."/>
        </authorList>
    </citation>
    <scope>NUCLEOTIDE SEQUENCE [LARGE SCALE GENOMIC DNA]</scope>
    <source>
        <strain evidence="3">JCM 16373</strain>
    </source>
</reference>
<dbReference type="Proteomes" id="UP001501447">
    <property type="component" value="Unassembled WGS sequence"/>
</dbReference>